<dbReference type="Gene3D" id="2.120.10.30">
    <property type="entry name" value="TolB, C-terminal domain"/>
    <property type="match status" value="2"/>
</dbReference>
<organism evidence="2 3">
    <name type="scientific">Candidatus Kryptonium thompsonii</name>
    <dbReference type="NCBI Taxonomy" id="1633631"/>
    <lineage>
        <taxon>Bacteria</taxon>
        <taxon>Pseudomonadati</taxon>
        <taxon>Candidatus Kryptoniota</taxon>
        <taxon>Candidatus Kryptonium</taxon>
    </lineage>
</organism>
<protein>
    <submittedName>
        <fullName evidence="2">WD40-like Beta Propeller Repeat</fullName>
    </submittedName>
</protein>
<evidence type="ECO:0000313" key="2">
    <source>
        <dbReference type="EMBL" id="CUU01355.1"/>
    </source>
</evidence>
<dbReference type="RefSeq" id="WP_047134561.1">
    <property type="nucleotide sequence ID" value="NZ_CZVJ01000077.1"/>
</dbReference>
<dbReference type="EMBL" id="FAOP01000002">
    <property type="protein sequence ID" value="CUU01355.1"/>
    <property type="molecule type" value="Genomic_DNA"/>
</dbReference>
<proteinExistence type="inferred from homology"/>
<accession>A0A0P1LZ08</accession>
<accession>A0A0P1NUK8</accession>
<dbReference type="PANTHER" id="PTHR36842">
    <property type="entry name" value="PROTEIN TOLB HOMOLOG"/>
    <property type="match status" value="1"/>
</dbReference>
<dbReference type="PANTHER" id="PTHR36842:SF1">
    <property type="entry name" value="PROTEIN TOLB"/>
    <property type="match status" value="1"/>
</dbReference>
<accession>A0A0P1MI20</accession>
<dbReference type="AlphaFoldDB" id="A0A0P1MEJ6"/>
<dbReference type="STRING" id="1633631.GCA_001442925_00255"/>
<reference evidence="2 3" key="1">
    <citation type="submission" date="2015-11" db="EMBL/GenBank/DDBJ databases">
        <authorList>
            <person name="Zhang Y."/>
            <person name="Guo Z."/>
        </authorList>
    </citation>
    <scope>NUCLEOTIDE SEQUENCE [LARGE SCALE GENOMIC DNA]</scope>
    <source>
        <strain evidence="2">JGI-4</strain>
    </source>
</reference>
<comment type="similarity">
    <text evidence="1">Belongs to the TolB family.</text>
</comment>
<evidence type="ECO:0000313" key="3">
    <source>
        <dbReference type="Proteomes" id="UP000182011"/>
    </source>
</evidence>
<accession>A0A0N7MSD9</accession>
<evidence type="ECO:0000256" key="1">
    <source>
        <dbReference type="ARBA" id="ARBA00009820"/>
    </source>
</evidence>
<dbReference type="SUPFAM" id="SSF69304">
    <property type="entry name" value="Tricorn protease N-terminal domain"/>
    <property type="match status" value="1"/>
</dbReference>
<sequence>MSIQNFIKVSQMMLLGLLIFVGCKDNPVSDGGFPVEPGPILFISDKSGSYQLYSMNEDGSNVQQLTNDPNFPILYARWSPDGKKIAVVSVVGDKRTYPEYRGAIFIMDADGRNRYQLTQQYVVVDDSTYGRLMYGGAWEPVWSPDGKQIAYLRLMVPEVFGNWDVFIINIDGSNERRITSTINSFERVWDWGGKNQAILISVHSKIFMYTPDGNILRSWESDSLAYGSIAYSSKGDKVAYVVTFYPVSDHQKGIFVEDLDSGVIKNITKGTDYYWVVSWSPDDSYILLCGSKGDVDKWGRTVNRILILNSDGSNIRDITPFENTYILPTSWRKR</sequence>
<dbReference type="Pfam" id="PF07676">
    <property type="entry name" value="PD40"/>
    <property type="match status" value="2"/>
</dbReference>
<accession>A0A0P1N0W4</accession>
<dbReference type="InterPro" id="IPR011659">
    <property type="entry name" value="WD40"/>
</dbReference>
<name>A0A0P1MEJ6_9BACT</name>
<gene>
    <name evidence="2" type="ORF">JGI4_00253</name>
</gene>
<dbReference type="Proteomes" id="UP000182011">
    <property type="component" value="Unassembled WGS sequence"/>
</dbReference>
<accession>A0A0P1P8J9</accession>
<dbReference type="InterPro" id="IPR011042">
    <property type="entry name" value="6-blade_b-propeller_TolB-like"/>
</dbReference>
<accession>A0A0P1MEJ6</accession>
<accession>A0A0S4MS59</accession>
<accession>A0A0N7MVF6</accession>
<accession>A0A0P1MD41</accession>